<evidence type="ECO:0000313" key="1">
    <source>
        <dbReference type="EMBL" id="SKB64363.1"/>
    </source>
</evidence>
<evidence type="ECO:0000313" key="2">
    <source>
        <dbReference type="Proteomes" id="UP000189981"/>
    </source>
</evidence>
<keyword evidence="2" id="KW-1185">Reference proteome</keyword>
<gene>
    <name evidence="1" type="ORF">SAMN05661099_2015</name>
</gene>
<organism evidence="1 2">
    <name type="scientific">Daejeonella lutea</name>
    <dbReference type="NCBI Taxonomy" id="572036"/>
    <lineage>
        <taxon>Bacteria</taxon>
        <taxon>Pseudomonadati</taxon>
        <taxon>Bacteroidota</taxon>
        <taxon>Sphingobacteriia</taxon>
        <taxon>Sphingobacteriales</taxon>
        <taxon>Sphingobacteriaceae</taxon>
        <taxon>Daejeonella</taxon>
    </lineage>
</organism>
<dbReference type="Proteomes" id="UP000189981">
    <property type="component" value="Unassembled WGS sequence"/>
</dbReference>
<dbReference type="STRING" id="572036.SAMN05661099_2015"/>
<proteinExistence type="predicted"/>
<name>A0A1T5CYE4_9SPHI</name>
<protein>
    <submittedName>
        <fullName evidence="1">Uncharacterized protein</fullName>
    </submittedName>
</protein>
<dbReference type="EMBL" id="FUYR01000002">
    <property type="protein sequence ID" value="SKB64363.1"/>
    <property type="molecule type" value="Genomic_DNA"/>
</dbReference>
<dbReference type="AlphaFoldDB" id="A0A1T5CYE4"/>
<sequence>MEIYESICYQVKTKSKKAFQKIVEPYLEKKTWMEMPNAAVGGTSKVKVRPNELFQLHGSKTLYILSDGRSIVEENRM</sequence>
<reference evidence="2" key="1">
    <citation type="submission" date="2017-02" db="EMBL/GenBank/DDBJ databases">
        <authorList>
            <person name="Varghese N."/>
            <person name="Submissions S."/>
        </authorList>
    </citation>
    <scope>NUCLEOTIDE SEQUENCE [LARGE SCALE GENOMIC DNA]</scope>
    <source>
        <strain evidence="2">DSM 22385</strain>
    </source>
</reference>
<accession>A0A1T5CYE4</accession>